<dbReference type="Proteomes" id="UP001374579">
    <property type="component" value="Unassembled WGS sequence"/>
</dbReference>
<dbReference type="PANTHER" id="PTHR19143">
    <property type="entry name" value="FIBRINOGEN/TENASCIN/ANGIOPOEITIN"/>
    <property type="match status" value="1"/>
</dbReference>
<organism evidence="5 6">
    <name type="scientific">Littorina saxatilis</name>
    <dbReference type="NCBI Taxonomy" id="31220"/>
    <lineage>
        <taxon>Eukaryota</taxon>
        <taxon>Metazoa</taxon>
        <taxon>Spiralia</taxon>
        <taxon>Lophotrochozoa</taxon>
        <taxon>Mollusca</taxon>
        <taxon>Gastropoda</taxon>
        <taxon>Caenogastropoda</taxon>
        <taxon>Littorinimorpha</taxon>
        <taxon>Littorinoidea</taxon>
        <taxon>Littorinidae</taxon>
        <taxon>Littorina</taxon>
    </lineage>
</organism>
<dbReference type="InterPro" id="IPR002181">
    <property type="entry name" value="Fibrinogen_a/b/g_C_dom"/>
</dbReference>
<name>A0AAN9BT92_9CAEN</name>
<keyword evidence="1" id="KW-1015">Disulfide bond</keyword>
<keyword evidence="6" id="KW-1185">Reference proteome</keyword>
<evidence type="ECO:0000259" key="3">
    <source>
        <dbReference type="PROSITE" id="PS50026"/>
    </source>
</evidence>
<dbReference type="AlphaFoldDB" id="A0AAN9BT92"/>
<dbReference type="GO" id="GO:0005615">
    <property type="term" value="C:extracellular space"/>
    <property type="evidence" value="ECO:0007669"/>
    <property type="project" value="TreeGrafter"/>
</dbReference>
<dbReference type="InterPro" id="IPR014716">
    <property type="entry name" value="Fibrinogen_a/b/g_C_1"/>
</dbReference>
<evidence type="ECO:0000259" key="4">
    <source>
        <dbReference type="PROSITE" id="PS51406"/>
    </source>
</evidence>
<comment type="caution">
    <text evidence="5">The sequence shown here is derived from an EMBL/GenBank/DDBJ whole genome shotgun (WGS) entry which is preliminary data.</text>
</comment>
<dbReference type="InterPro" id="IPR000742">
    <property type="entry name" value="EGF"/>
</dbReference>
<comment type="caution">
    <text evidence="1">Lacks conserved residue(s) required for the propagation of feature annotation.</text>
</comment>
<dbReference type="PANTHER" id="PTHR19143:SF327">
    <property type="entry name" value="FI21813P1-RELATED"/>
    <property type="match status" value="1"/>
</dbReference>
<evidence type="ECO:0000313" key="5">
    <source>
        <dbReference type="EMBL" id="KAK7112121.1"/>
    </source>
</evidence>
<dbReference type="Gene3D" id="3.90.215.10">
    <property type="entry name" value="Gamma Fibrinogen, chain A, domain 1"/>
    <property type="match status" value="1"/>
</dbReference>
<sequence length="366" mass="41364">MNASTLHLRFLPLMSLLLFPLFPQVVQAVRSVDYRISKSCGENSKLHPVHIIKAFGGRSDLHCAVQCELHEHCTSFDFDRDSKECTLGLQPFYTDCSNSIVNGTNYTTEEIKHFDEVYPLPACLNGGKSPNGVACDCPNGAIGDRCERFVSDCEDWQSINPTESGHKVKWIKPPASPTPFQVYCRMDSDGTRLYVMTRTTDTTTFNRDWAAYRDGFGDLDGDNWLGLEKLHVLTAGDQRYRLRVKVDVLNDDNYETYGEFRVGDESENYKLSVNLNQSDPCFAIRNGLPFTTTDRDNDEVAGINCARRFGGGWWFFTNNTCSLYCNPTGELVFNTAGGNYTGDRTHAFWQHWAPVAISMYLMHPEV</sequence>
<protein>
    <recommendedName>
        <fullName evidence="7">Fibrinogen-related protein</fullName>
    </recommendedName>
</protein>
<dbReference type="PROSITE" id="PS51406">
    <property type="entry name" value="FIBRINOGEN_C_2"/>
    <property type="match status" value="1"/>
</dbReference>
<dbReference type="SMART" id="SM00186">
    <property type="entry name" value="FBG"/>
    <property type="match status" value="1"/>
</dbReference>
<dbReference type="InterPro" id="IPR003609">
    <property type="entry name" value="Pan_app"/>
</dbReference>
<dbReference type="EMBL" id="JBAMIC010000002">
    <property type="protein sequence ID" value="KAK7112121.1"/>
    <property type="molecule type" value="Genomic_DNA"/>
</dbReference>
<feature type="disulfide bond" evidence="1">
    <location>
        <begin position="137"/>
        <end position="146"/>
    </location>
</feature>
<feature type="domain" description="Fibrinogen C-terminal" evidence="4">
    <location>
        <begin position="144"/>
        <end position="366"/>
    </location>
</feature>
<proteinExistence type="predicted"/>
<dbReference type="Pfam" id="PF00024">
    <property type="entry name" value="PAN_1"/>
    <property type="match status" value="1"/>
</dbReference>
<dbReference type="Gene3D" id="4.10.530.10">
    <property type="entry name" value="Gamma-fibrinogen Carboxyl Terminal Fragment, domain 2"/>
    <property type="match status" value="1"/>
</dbReference>
<reference evidence="5 6" key="1">
    <citation type="submission" date="2024-02" db="EMBL/GenBank/DDBJ databases">
        <title>Chromosome-scale genome assembly of the rough periwinkle Littorina saxatilis.</title>
        <authorList>
            <person name="De Jode A."/>
            <person name="Faria R."/>
            <person name="Formenti G."/>
            <person name="Sims Y."/>
            <person name="Smith T.P."/>
            <person name="Tracey A."/>
            <person name="Wood J.M.D."/>
            <person name="Zagrodzka Z.B."/>
            <person name="Johannesson K."/>
            <person name="Butlin R.K."/>
            <person name="Leder E.H."/>
        </authorList>
    </citation>
    <scope>NUCLEOTIDE SEQUENCE [LARGE SCALE GENOMIC DNA]</scope>
    <source>
        <strain evidence="5">Snail1</strain>
        <tissue evidence="5">Muscle</tissue>
    </source>
</reference>
<evidence type="ECO:0000256" key="1">
    <source>
        <dbReference type="PROSITE-ProRule" id="PRU00076"/>
    </source>
</evidence>
<dbReference type="PROSITE" id="PS00022">
    <property type="entry name" value="EGF_1"/>
    <property type="match status" value="1"/>
</dbReference>
<accession>A0AAN9BT92</accession>
<evidence type="ECO:0000313" key="6">
    <source>
        <dbReference type="Proteomes" id="UP001374579"/>
    </source>
</evidence>
<dbReference type="Pfam" id="PF00147">
    <property type="entry name" value="Fibrinogen_C"/>
    <property type="match status" value="1"/>
</dbReference>
<evidence type="ECO:0000256" key="2">
    <source>
        <dbReference type="SAM" id="SignalP"/>
    </source>
</evidence>
<keyword evidence="2" id="KW-0732">Signal</keyword>
<feature type="signal peptide" evidence="2">
    <location>
        <begin position="1"/>
        <end position="28"/>
    </location>
</feature>
<feature type="domain" description="EGF-like" evidence="3">
    <location>
        <begin position="113"/>
        <end position="147"/>
    </location>
</feature>
<evidence type="ECO:0008006" key="7">
    <source>
        <dbReference type="Google" id="ProtNLM"/>
    </source>
</evidence>
<keyword evidence="1" id="KW-0245">EGF-like domain</keyword>
<dbReference type="InterPro" id="IPR050373">
    <property type="entry name" value="Fibrinogen_C-term_domain"/>
</dbReference>
<gene>
    <name evidence="5" type="ORF">V1264_011625</name>
</gene>
<dbReference type="InterPro" id="IPR036056">
    <property type="entry name" value="Fibrinogen-like_C"/>
</dbReference>
<dbReference type="SUPFAM" id="SSF56496">
    <property type="entry name" value="Fibrinogen C-terminal domain-like"/>
    <property type="match status" value="1"/>
</dbReference>
<dbReference type="PROSITE" id="PS50026">
    <property type="entry name" value="EGF_3"/>
    <property type="match status" value="1"/>
</dbReference>
<feature type="chain" id="PRO_5042837450" description="Fibrinogen-related protein" evidence="2">
    <location>
        <begin position="29"/>
        <end position="366"/>
    </location>
</feature>